<evidence type="ECO:0000256" key="2">
    <source>
        <dbReference type="SAM" id="Phobius"/>
    </source>
</evidence>
<evidence type="ECO:0000313" key="3">
    <source>
        <dbReference type="EMBL" id="TCP70405.1"/>
    </source>
</evidence>
<feature type="transmembrane region" description="Helical" evidence="2">
    <location>
        <begin position="12"/>
        <end position="30"/>
    </location>
</feature>
<accession>A0A4R2RZH7</accession>
<comment type="similarity">
    <text evidence="1">Belongs to the YggT family.</text>
</comment>
<feature type="transmembrane region" description="Helical" evidence="2">
    <location>
        <begin position="68"/>
        <end position="92"/>
    </location>
</feature>
<gene>
    <name evidence="3" type="ORF">EDD57_10247</name>
</gene>
<evidence type="ECO:0000256" key="1">
    <source>
        <dbReference type="ARBA" id="ARBA00010894"/>
    </source>
</evidence>
<keyword evidence="2" id="KW-1133">Transmembrane helix</keyword>
<dbReference type="EMBL" id="SLXV01000002">
    <property type="protein sequence ID" value="TCP70405.1"/>
    <property type="molecule type" value="Genomic_DNA"/>
</dbReference>
<organism evidence="3 4">
    <name type="scientific">Baia soyae</name>
    <dbReference type="NCBI Taxonomy" id="1544746"/>
    <lineage>
        <taxon>Bacteria</taxon>
        <taxon>Bacillati</taxon>
        <taxon>Bacillota</taxon>
        <taxon>Bacilli</taxon>
        <taxon>Bacillales</taxon>
        <taxon>Thermoactinomycetaceae</taxon>
        <taxon>Baia</taxon>
    </lineage>
</organism>
<dbReference type="Pfam" id="PF02325">
    <property type="entry name" value="CCB3_YggT"/>
    <property type="match status" value="1"/>
</dbReference>
<proteinExistence type="inferred from homology"/>
<keyword evidence="2" id="KW-0472">Membrane</keyword>
<evidence type="ECO:0000313" key="4">
    <source>
        <dbReference type="Proteomes" id="UP000294746"/>
    </source>
</evidence>
<dbReference type="GO" id="GO:0016020">
    <property type="term" value="C:membrane"/>
    <property type="evidence" value="ECO:0007669"/>
    <property type="project" value="InterPro"/>
</dbReference>
<dbReference type="Proteomes" id="UP000294746">
    <property type="component" value="Unassembled WGS sequence"/>
</dbReference>
<name>A0A4R2RZH7_9BACL</name>
<dbReference type="PANTHER" id="PTHR33219:SF14">
    <property type="entry name" value="PROTEIN COFACTOR ASSEMBLY OF COMPLEX C SUBUNIT B CCB3, CHLOROPLASTIC-RELATED"/>
    <property type="match status" value="1"/>
</dbReference>
<dbReference type="AlphaFoldDB" id="A0A4R2RZH7"/>
<comment type="caution">
    <text evidence="3">The sequence shown here is derived from an EMBL/GenBank/DDBJ whole genome shotgun (WGS) entry which is preliminary data.</text>
</comment>
<keyword evidence="2" id="KW-0812">Transmembrane</keyword>
<keyword evidence="4" id="KW-1185">Reference proteome</keyword>
<sequence length="93" mass="10522">MSIITTIQILNYAFYGYSIALTIYILMSWLPQVRQSPIGAFMARICEPYLAVFRRFIPPIGMIDISPIVALIALQFVQQGLYVVIGFIFSLIS</sequence>
<dbReference type="PANTHER" id="PTHR33219">
    <property type="entry name" value="YLMG HOMOLOG PROTEIN 2, CHLOROPLASTIC"/>
    <property type="match status" value="1"/>
</dbReference>
<protein>
    <submittedName>
        <fullName evidence="3">YggT family protein</fullName>
    </submittedName>
</protein>
<dbReference type="InterPro" id="IPR003425">
    <property type="entry name" value="CCB3/YggT"/>
</dbReference>
<reference evidence="3 4" key="1">
    <citation type="submission" date="2019-03" db="EMBL/GenBank/DDBJ databases">
        <title>Genomic Encyclopedia of Type Strains, Phase IV (KMG-IV): sequencing the most valuable type-strain genomes for metagenomic binning, comparative biology and taxonomic classification.</title>
        <authorList>
            <person name="Goeker M."/>
        </authorList>
    </citation>
    <scope>NUCLEOTIDE SEQUENCE [LARGE SCALE GENOMIC DNA]</scope>
    <source>
        <strain evidence="3 4">DSM 46831</strain>
    </source>
</reference>